<comment type="catalytic activity">
    <reaction evidence="9 10 11">
        <text>adenosine(37) in tRNA + dimethylallyl diphosphate = N(6)-dimethylallyladenosine(37) in tRNA + diphosphate</text>
        <dbReference type="Rhea" id="RHEA:26482"/>
        <dbReference type="Rhea" id="RHEA-COMP:10162"/>
        <dbReference type="Rhea" id="RHEA-COMP:10375"/>
        <dbReference type="ChEBI" id="CHEBI:33019"/>
        <dbReference type="ChEBI" id="CHEBI:57623"/>
        <dbReference type="ChEBI" id="CHEBI:74411"/>
        <dbReference type="ChEBI" id="CHEBI:74415"/>
        <dbReference type="EC" id="2.5.1.75"/>
    </reaction>
</comment>
<proteinExistence type="inferred from homology"/>
<evidence type="ECO:0000256" key="4">
    <source>
        <dbReference type="ARBA" id="ARBA00022679"/>
    </source>
</evidence>
<evidence type="ECO:0000256" key="9">
    <source>
        <dbReference type="ARBA" id="ARBA00049563"/>
    </source>
</evidence>
<keyword evidence="5 10" id="KW-0819">tRNA processing</keyword>
<evidence type="ECO:0000256" key="7">
    <source>
        <dbReference type="ARBA" id="ARBA00022840"/>
    </source>
</evidence>
<dbReference type="SUPFAM" id="SSF52540">
    <property type="entry name" value="P-loop containing nucleoside triphosphate hydrolases"/>
    <property type="match status" value="1"/>
</dbReference>
<comment type="subunit">
    <text evidence="10">Monomer.</text>
</comment>
<evidence type="ECO:0000256" key="13">
    <source>
        <dbReference type="RuleBase" id="RU003785"/>
    </source>
</evidence>
<dbReference type="InterPro" id="IPR039657">
    <property type="entry name" value="Dimethylallyltransferase"/>
</dbReference>
<feature type="region of interest" description="Interaction with substrate tRNA" evidence="10">
    <location>
        <begin position="38"/>
        <end position="41"/>
    </location>
</feature>
<evidence type="ECO:0000256" key="12">
    <source>
        <dbReference type="RuleBase" id="RU003784"/>
    </source>
</evidence>
<comment type="cofactor">
    <cofactor evidence="1 10">
        <name>Mg(2+)</name>
        <dbReference type="ChEBI" id="CHEBI:18420"/>
    </cofactor>
</comment>
<evidence type="ECO:0000256" key="1">
    <source>
        <dbReference type="ARBA" id="ARBA00001946"/>
    </source>
</evidence>
<dbReference type="Gene3D" id="1.10.20.140">
    <property type="match status" value="1"/>
</dbReference>
<dbReference type="Proteomes" id="UP000312102">
    <property type="component" value="Chromosome"/>
</dbReference>
<gene>
    <name evidence="10 14" type="primary">miaA</name>
    <name evidence="14" type="ORF">FIT61_03190</name>
</gene>
<keyword evidence="7 10" id="KW-0067">ATP-binding</keyword>
<accession>A0AAE6FSQ0</accession>
<keyword evidence="15" id="KW-1185">Reference proteome</keyword>
<reference evidence="14 15" key="1">
    <citation type="journal article" date="2019" name="ISME J.">
        <title>Evolution in action: habitat transition from sediment to the pelagial leads to genome streamlining in Methylophilaceae.</title>
        <authorList>
            <person name="Salcher M."/>
            <person name="Schaefle D."/>
            <person name="Kaspar M."/>
            <person name="Neuenschwander S.M."/>
            <person name="Ghai R."/>
        </authorList>
    </citation>
    <scope>NUCLEOTIDE SEQUENCE [LARGE SCALE GENOMIC DNA]</scope>
    <source>
        <strain evidence="14 15">MMS-RI-1</strain>
    </source>
</reference>
<dbReference type="EC" id="2.5.1.75" evidence="10"/>
<feature type="site" description="Interaction with substrate tRNA" evidence="10">
    <location>
        <position position="126"/>
    </location>
</feature>
<dbReference type="InterPro" id="IPR018022">
    <property type="entry name" value="IPT"/>
</dbReference>
<dbReference type="GO" id="GO:0052381">
    <property type="term" value="F:tRNA dimethylallyltransferase activity"/>
    <property type="evidence" value="ECO:0007669"/>
    <property type="project" value="UniProtKB-UniRule"/>
</dbReference>
<name>A0AAE6FSQ0_9PROT</name>
<evidence type="ECO:0000256" key="10">
    <source>
        <dbReference type="HAMAP-Rule" id="MF_00185"/>
    </source>
</evidence>
<dbReference type="AlphaFoldDB" id="A0AAE6FSQ0"/>
<evidence type="ECO:0000256" key="3">
    <source>
        <dbReference type="ARBA" id="ARBA00005842"/>
    </source>
</evidence>
<dbReference type="PANTHER" id="PTHR11088:SF60">
    <property type="entry name" value="TRNA DIMETHYLALLYLTRANSFERASE"/>
    <property type="match status" value="1"/>
</dbReference>
<sequence length="313" mass="36247">MAIDKPPIFFLLGPTASGKTKLAVDLVNTFPFEIISVDSAQIYQDMNIGVAKPSQNVLNVAPHHLINIIRPDETYSVAQFLQDTLRLIDEILLRGHIPLLVGGTMMYFNALEKGINQMPKTDYQIRKDIEKEAIQFGWPKLYEKLKSVDNETAMKLNPNDAQRISRGLEVFYSSGKTLSYFHKSKNKNEFPFTVFKLGLMPSNRKILHQRIEFRVNEMIEAGLFKEVEFLRKKYPELQNHMPSMRSVGYRQVLEYFNGDFQEKECIDKIVFATRQLAKRQMTWMRSMENLNVFDCGNHRLNEEVEAFIKAALV</sequence>
<protein>
    <recommendedName>
        <fullName evidence="10">tRNA dimethylallyltransferase</fullName>
        <ecNumber evidence="10">2.5.1.75</ecNumber>
    </recommendedName>
    <alternativeName>
        <fullName evidence="10">Dimethylallyl diphosphate:tRNA dimethylallyltransferase</fullName>
        <shortName evidence="10">DMAPP:tRNA dimethylallyltransferase</shortName>
        <shortName evidence="10">DMATase</shortName>
    </alternativeName>
    <alternativeName>
        <fullName evidence="10">Isopentenyl-diphosphate:tRNA isopentenyltransferase</fullName>
        <shortName evidence="10">IPP transferase</shortName>
        <shortName evidence="10">IPPT</shortName>
        <shortName evidence="10">IPTase</shortName>
    </alternativeName>
</protein>
<dbReference type="PANTHER" id="PTHR11088">
    <property type="entry name" value="TRNA DIMETHYLALLYLTRANSFERASE"/>
    <property type="match status" value="1"/>
</dbReference>
<evidence type="ECO:0000256" key="5">
    <source>
        <dbReference type="ARBA" id="ARBA00022694"/>
    </source>
</evidence>
<feature type="binding site" evidence="10">
    <location>
        <begin position="15"/>
        <end position="20"/>
    </location>
    <ligand>
        <name>substrate</name>
    </ligand>
</feature>
<evidence type="ECO:0000313" key="14">
    <source>
        <dbReference type="EMBL" id="QDD13460.1"/>
    </source>
</evidence>
<evidence type="ECO:0000313" key="15">
    <source>
        <dbReference type="Proteomes" id="UP000312102"/>
    </source>
</evidence>
<dbReference type="RefSeq" id="WP_139883217.1">
    <property type="nucleotide sequence ID" value="NZ_CP040986.1"/>
</dbReference>
<comment type="similarity">
    <text evidence="3 10 13">Belongs to the IPP transferase family.</text>
</comment>
<dbReference type="GO" id="GO:0005524">
    <property type="term" value="F:ATP binding"/>
    <property type="evidence" value="ECO:0007669"/>
    <property type="project" value="UniProtKB-UniRule"/>
</dbReference>
<dbReference type="Pfam" id="PF01715">
    <property type="entry name" value="IPPT"/>
    <property type="match status" value="1"/>
</dbReference>
<keyword evidence="4 10" id="KW-0808">Transferase</keyword>
<dbReference type="GO" id="GO:0006400">
    <property type="term" value="P:tRNA modification"/>
    <property type="evidence" value="ECO:0007669"/>
    <property type="project" value="TreeGrafter"/>
</dbReference>
<evidence type="ECO:0000256" key="8">
    <source>
        <dbReference type="ARBA" id="ARBA00022842"/>
    </source>
</evidence>
<keyword evidence="8 10" id="KW-0460">Magnesium</keyword>
<evidence type="ECO:0000256" key="11">
    <source>
        <dbReference type="RuleBase" id="RU003783"/>
    </source>
</evidence>
<feature type="site" description="Interaction with substrate tRNA" evidence="10">
    <location>
        <position position="104"/>
    </location>
</feature>
<evidence type="ECO:0000256" key="2">
    <source>
        <dbReference type="ARBA" id="ARBA00003213"/>
    </source>
</evidence>
<dbReference type="KEGG" id="mrk:FIT61_03190"/>
<organism evidence="14 15">
    <name type="scientific">Candidatus Methylopumilus rimovensis</name>
    <dbReference type="NCBI Taxonomy" id="2588535"/>
    <lineage>
        <taxon>Bacteria</taxon>
        <taxon>Pseudomonadati</taxon>
        <taxon>Pseudomonadota</taxon>
        <taxon>Betaproteobacteria</taxon>
        <taxon>Nitrosomonadales</taxon>
        <taxon>Methylophilaceae</taxon>
        <taxon>Candidatus Methylopumilus</taxon>
    </lineage>
</organism>
<feature type="region of interest" description="Interaction with substrate tRNA" evidence="10">
    <location>
        <begin position="162"/>
        <end position="166"/>
    </location>
</feature>
<comment type="caution">
    <text evidence="10">Lacks conserved residue(s) required for the propagation of feature annotation.</text>
</comment>
<dbReference type="NCBIfam" id="TIGR00174">
    <property type="entry name" value="miaA"/>
    <property type="match status" value="1"/>
</dbReference>
<comment type="function">
    <text evidence="2 10 12">Catalyzes the transfer of a dimethylallyl group onto the adenine at position 37 in tRNAs that read codons beginning with uridine, leading to the formation of N6-(dimethylallyl)adenosine (i(6)A).</text>
</comment>
<dbReference type="HAMAP" id="MF_00185">
    <property type="entry name" value="IPP_trans"/>
    <property type="match status" value="1"/>
</dbReference>
<dbReference type="EMBL" id="CP040986">
    <property type="protein sequence ID" value="QDD13460.1"/>
    <property type="molecule type" value="Genomic_DNA"/>
</dbReference>
<evidence type="ECO:0000256" key="6">
    <source>
        <dbReference type="ARBA" id="ARBA00022741"/>
    </source>
</evidence>
<dbReference type="InterPro" id="IPR027417">
    <property type="entry name" value="P-loop_NTPase"/>
</dbReference>
<feature type="binding site" evidence="10">
    <location>
        <begin position="13"/>
        <end position="20"/>
    </location>
    <ligand>
        <name>ATP</name>
        <dbReference type="ChEBI" id="CHEBI:30616"/>
    </ligand>
</feature>
<dbReference type="Gene3D" id="3.40.50.300">
    <property type="entry name" value="P-loop containing nucleotide triphosphate hydrolases"/>
    <property type="match status" value="1"/>
</dbReference>
<keyword evidence="6 10" id="KW-0547">Nucleotide-binding</keyword>